<feature type="transmembrane region" description="Helical" evidence="5">
    <location>
        <begin position="55"/>
        <end position="78"/>
    </location>
</feature>
<feature type="transmembrane region" description="Helical" evidence="5">
    <location>
        <begin position="199"/>
        <end position="220"/>
    </location>
</feature>
<keyword evidence="2 5" id="KW-0812">Transmembrane</keyword>
<dbReference type="GO" id="GO:0016020">
    <property type="term" value="C:membrane"/>
    <property type="evidence" value="ECO:0007669"/>
    <property type="project" value="UniProtKB-SubCell"/>
</dbReference>
<organism evidence="6">
    <name type="scientific">Edaphobacter paludis</name>
    <dbReference type="NCBI Taxonomy" id="3035702"/>
    <lineage>
        <taxon>Bacteria</taxon>
        <taxon>Pseudomonadati</taxon>
        <taxon>Acidobacteriota</taxon>
        <taxon>Terriglobia</taxon>
        <taxon>Terriglobales</taxon>
        <taxon>Acidobacteriaceae</taxon>
        <taxon>Edaphobacter</taxon>
    </lineage>
</organism>
<dbReference type="EMBL" id="CP121195">
    <property type="protein sequence ID" value="XBH15129.1"/>
    <property type="molecule type" value="Genomic_DNA"/>
</dbReference>
<dbReference type="RefSeq" id="WP_348270140.1">
    <property type="nucleotide sequence ID" value="NZ_CP121195.1"/>
</dbReference>
<comment type="subcellular location">
    <subcellularLocation>
        <location evidence="1">Membrane</location>
        <topology evidence="1">Multi-pass membrane protein</topology>
    </subcellularLocation>
</comment>
<dbReference type="InterPro" id="IPR007688">
    <property type="entry name" value="Conjugal_tfr_TrbL/VirB6"/>
</dbReference>
<sequence>MDFLILIKNGCDNLTATVAPSVDSLGVHMVLSLATIMLVWFGVQEALASAQGGAGFSMAKFLNFFMLITFAYCFVKFYDSSIPGIGYSLKGFVSGGTNSLVDYIGHDSTDEVQTAIHTALGKVGTLSPSLTEPYTLLCTYTVQIILTVLTAIIGVIIAYGAIGATIIGLLGPVFIPWMVFDKTEFLFWGWLRAFLSFEFYKVVAAATMSVMSHLLITYLTSGAMNVDAPQRLITLMPGLLMLCFVAGFILLKIPAMTASLFSGHTGGHDAGMAMVTGMVTAGLLK</sequence>
<evidence type="ECO:0000313" key="6">
    <source>
        <dbReference type="EMBL" id="XBH15129.1"/>
    </source>
</evidence>
<dbReference type="Pfam" id="PF04610">
    <property type="entry name" value="TrbL"/>
    <property type="match status" value="1"/>
</dbReference>
<gene>
    <name evidence="6" type="ORF">P8936_08175</name>
</gene>
<feature type="transmembrane region" description="Helical" evidence="5">
    <location>
        <begin position="25"/>
        <end position="43"/>
    </location>
</feature>
<dbReference type="AlphaFoldDB" id="A0AAU7DCT3"/>
<reference evidence="6" key="1">
    <citation type="submission" date="2023-03" db="EMBL/GenBank/DDBJ databases">
        <title>Edaphobacter sp.</title>
        <authorList>
            <person name="Huber K.J."/>
            <person name="Papendorf J."/>
            <person name="Pilke C."/>
            <person name="Bunk B."/>
            <person name="Sproeer C."/>
            <person name="Pester M."/>
        </authorList>
    </citation>
    <scope>NUCLEOTIDE SEQUENCE</scope>
    <source>
        <strain evidence="6">DSM 109920</strain>
    </source>
</reference>
<keyword evidence="3 5" id="KW-1133">Transmembrane helix</keyword>
<accession>A0AAU7DCT3</accession>
<evidence type="ECO:0000256" key="2">
    <source>
        <dbReference type="ARBA" id="ARBA00022692"/>
    </source>
</evidence>
<dbReference type="GO" id="GO:0030255">
    <property type="term" value="P:protein secretion by the type IV secretion system"/>
    <property type="evidence" value="ECO:0007669"/>
    <property type="project" value="InterPro"/>
</dbReference>
<protein>
    <submittedName>
        <fullName evidence="6">Type IV secretion system protein</fullName>
    </submittedName>
</protein>
<evidence type="ECO:0000256" key="1">
    <source>
        <dbReference type="ARBA" id="ARBA00004141"/>
    </source>
</evidence>
<feature type="transmembrane region" description="Helical" evidence="5">
    <location>
        <begin position="159"/>
        <end position="179"/>
    </location>
</feature>
<evidence type="ECO:0000256" key="4">
    <source>
        <dbReference type="ARBA" id="ARBA00023136"/>
    </source>
</evidence>
<evidence type="ECO:0000256" key="5">
    <source>
        <dbReference type="SAM" id="Phobius"/>
    </source>
</evidence>
<evidence type="ECO:0000256" key="3">
    <source>
        <dbReference type="ARBA" id="ARBA00022989"/>
    </source>
</evidence>
<keyword evidence="4 5" id="KW-0472">Membrane</keyword>
<feature type="transmembrane region" description="Helical" evidence="5">
    <location>
        <begin position="232"/>
        <end position="251"/>
    </location>
</feature>
<proteinExistence type="predicted"/>
<name>A0AAU7DCT3_9BACT</name>